<reference evidence="2" key="1">
    <citation type="journal article" date="2014" name="PLoS ONE">
        <title>Transcriptome-Based Identification of ABC Transporters in the Western Tarnished Plant Bug Lygus hesperus.</title>
        <authorList>
            <person name="Hull J.J."/>
            <person name="Chaney K."/>
            <person name="Geib S.M."/>
            <person name="Fabrick J.A."/>
            <person name="Brent C.S."/>
            <person name="Walsh D."/>
            <person name="Lavine L.C."/>
        </authorList>
    </citation>
    <scope>NUCLEOTIDE SEQUENCE</scope>
</reference>
<accession>A0A0A9X7L2</accession>
<evidence type="ECO:0000313" key="3">
    <source>
        <dbReference type="EMBL" id="JAG52828.1"/>
    </source>
</evidence>
<sequence>MGFFRGLESYSTGVTRMSNVPPRPPDQNQRQSSPPNPSSNSANNSFSSFRNIDPSSSQQTYFISQSGITQGPRHPSHVKRSFPTMSRSGDMVGKRASNTSEEDDDDEEVEIKIAPPVRYWRRLLTPTTRHKS</sequence>
<dbReference type="AlphaFoldDB" id="A0A0A9X7L2"/>
<gene>
    <name evidence="2" type="ORF">CM83_4569</name>
</gene>
<dbReference type="EMBL" id="GBRD01012998">
    <property type="protein sequence ID" value="JAG52828.1"/>
    <property type="molecule type" value="Transcribed_RNA"/>
</dbReference>
<reference evidence="3" key="3">
    <citation type="submission" date="2014-09" db="EMBL/GenBank/DDBJ databases">
        <authorList>
            <person name="Magalhaes I.L.F."/>
            <person name="Oliveira U."/>
            <person name="Santos F.R."/>
            <person name="Vidigal T.H.D.A."/>
            <person name="Brescovit A.D."/>
            <person name="Santos A.J."/>
        </authorList>
    </citation>
    <scope>NUCLEOTIDE SEQUENCE</scope>
</reference>
<evidence type="ECO:0000313" key="2">
    <source>
        <dbReference type="EMBL" id="JAG14818.1"/>
    </source>
</evidence>
<reference evidence="2" key="2">
    <citation type="submission" date="2014-07" db="EMBL/GenBank/DDBJ databases">
        <authorList>
            <person name="Hull J."/>
        </authorList>
    </citation>
    <scope>NUCLEOTIDE SEQUENCE</scope>
</reference>
<name>A0A0A9X7L2_LYGHE</name>
<dbReference type="EMBL" id="GBHO01028786">
    <property type="protein sequence ID" value="JAG14818.1"/>
    <property type="molecule type" value="Transcribed_RNA"/>
</dbReference>
<protein>
    <submittedName>
        <fullName evidence="2">Uncharacterized protein</fullName>
    </submittedName>
</protein>
<feature type="compositionally biased region" description="Low complexity" evidence="1">
    <location>
        <begin position="26"/>
        <end position="51"/>
    </location>
</feature>
<feature type="region of interest" description="Disordered" evidence="1">
    <location>
        <begin position="1"/>
        <end position="110"/>
    </location>
</feature>
<proteinExistence type="predicted"/>
<evidence type="ECO:0000256" key="1">
    <source>
        <dbReference type="SAM" id="MobiDB-lite"/>
    </source>
</evidence>
<organism evidence="2">
    <name type="scientific">Lygus hesperus</name>
    <name type="common">Western plant bug</name>
    <dbReference type="NCBI Taxonomy" id="30085"/>
    <lineage>
        <taxon>Eukaryota</taxon>
        <taxon>Metazoa</taxon>
        <taxon>Ecdysozoa</taxon>
        <taxon>Arthropoda</taxon>
        <taxon>Hexapoda</taxon>
        <taxon>Insecta</taxon>
        <taxon>Pterygota</taxon>
        <taxon>Neoptera</taxon>
        <taxon>Paraneoptera</taxon>
        <taxon>Hemiptera</taxon>
        <taxon>Heteroptera</taxon>
        <taxon>Panheteroptera</taxon>
        <taxon>Cimicomorpha</taxon>
        <taxon>Miridae</taxon>
        <taxon>Mirini</taxon>
        <taxon>Lygus</taxon>
    </lineage>
</organism>
<feature type="compositionally biased region" description="Polar residues" evidence="1">
    <location>
        <begin position="53"/>
        <end position="69"/>
    </location>
</feature>
<feature type="compositionally biased region" description="Polar residues" evidence="1">
    <location>
        <begin position="9"/>
        <end position="18"/>
    </location>
</feature>
<feature type="compositionally biased region" description="Acidic residues" evidence="1">
    <location>
        <begin position="100"/>
        <end position="109"/>
    </location>
</feature>